<name>A0A4P6XMS5_9ASCO</name>
<feature type="compositionally biased region" description="Low complexity" evidence="3">
    <location>
        <begin position="674"/>
        <end position="685"/>
    </location>
</feature>
<feature type="compositionally biased region" description="Basic and acidic residues" evidence="3">
    <location>
        <begin position="1301"/>
        <end position="1317"/>
    </location>
</feature>
<gene>
    <name evidence="5" type="primary">MPUL0C06660</name>
    <name evidence="5" type="ORF">METSCH_C06660</name>
</gene>
<feature type="domain" description="PH" evidence="4">
    <location>
        <begin position="1534"/>
        <end position="1645"/>
    </location>
</feature>
<keyword evidence="2" id="KW-0131">Cell cycle</keyword>
<feature type="region of interest" description="Disordered" evidence="3">
    <location>
        <begin position="1280"/>
        <end position="1317"/>
    </location>
</feature>
<feature type="region of interest" description="Disordered" evidence="3">
    <location>
        <begin position="1110"/>
        <end position="1137"/>
    </location>
</feature>
<dbReference type="InterPro" id="IPR001849">
    <property type="entry name" value="PH_domain"/>
</dbReference>
<dbReference type="GO" id="GO:0097271">
    <property type="term" value="P:protein localization to bud neck"/>
    <property type="evidence" value="ECO:0007669"/>
    <property type="project" value="TreeGrafter"/>
</dbReference>
<evidence type="ECO:0000259" key="4">
    <source>
        <dbReference type="PROSITE" id="PS50003"/>
    </source>
</evidence>
<feature type="region of interest" description="Disordered" evidence="3">
    <location>
        <begin position="613"/>
        <end position="665"/>
    </location>
</feature>
<evidence type="ECO:0000256" key="1">
    <source>
        <dbReference type="ARBA" id="ARBA00022618"/>
    </source>
</evidence>
<dbReference type="InterPro" id="IPR011993">
    <property type="entry name" value="PH-like_dom_sf"/>
</dbReference>
<feature type="compositionally biased region" description="Polar residues" evidence="3">
    <location>
        <begin position="44"/>
        <end position="57"/>
    </location>
</feature>
<evidence type="ECO:0000313" key="5">
    <source>
        <dbReference type="EMBL" id="QBM88687.1"/>
    </source>
</evidence>
<evidence type="ECO:0000256" key="2">
    <source>
        <dbReference type="ARBA" id="ARBA00023306"/>
    </source>
</evidence>
<feature type="compositionally biased region" description="Basic and acidic residues" evidence="3">
    <location>
        <begin position="530"/>
        <end position="549"/>
    </location>
</feature>
<dbReference type="STRING" id="2163413.A0A4P6XMS5"/>
<feature type="region of interest" description="Disordered" evidence="3">
    <location>
        <begin position="673"/>
        <end position="692"/>
    </location>
</feature>
<feature type="compositionally biased region" description="Polar residues" evidence="3">
    <location>
        <begin position="1"/>
        <end position="12"/>
    </location>
</feature>
<feature type="compositionally biased region" description="Basic and acidic residues" evidence="3">
    <location>
        <begin position="1121"/>
        <end position="1134"/>
    </location>
</feature>
<dbReference type="Gene3D" id="2.30.29.30">
    <property type="entry name" value="Pleckstrin-homology domain (PH domain)/Phosphotyrosine-binding domain (PTB)"/>
    <property type="match status" value="1"/>
</dbReference>
<sequence length="1672" mass="186288">MKRDFNSSSDTYVSDHEENENGRVATESDNDPLIENGEVERNEQVSIVSPSKSIMKTSVSSVSPKKSVVFQPSLDTFHTYTPKEPEITNSPESTMPVNHLWQEVDQSATSLENTASPPAPPPHTSNTITGLLTSPADSDSSDNESDLYRSSHIDSFKNSNLSLNEKLNVFLASTSPANNDDLDTHLDQLGKASQEETDVNIHRLSYHLEDYNFNTEEDPFNALTKSLELYINSAHSSQSSLQSLIDSNRQLQADVVDKSSKGIQFNDGIKGFPDTMAALLIPLMGAEEDSFSDSPSVGSQFSYTGLEPEPKMEADPSYDQSYNLTEKSILNLLSSASLAEFLGETSAVKSPVEPKDATCIKNEDLSGANSREWAVVTNPDTHSTIKAETPEPQASVKIEESGVGELKKENTNELYGSEQCGLRNEAPFVKLEDPHDQCNSREHINQGGTEIENFDDEGTIAVKTEGDGFDVKPRSMSEASDIKREETVQQVNFDVANDTAGEKEAKDGAEIKQSTEHGNEDPFRFGTQPDDSHSDEDFSFSHDGHDPSTEIHTFRVDERAVVPGPVKLVRSADTSTNMLDKAIMSKSTEESFLASFKYDGAAEIEHEANGRTKLDTEHHQASEHSSSSDSINLDEYKDSVEYSLKSLAPPRREHVEPDPSQPSHELKAKELGEASSNGASSNGSNKMVTSGNSVMAQDCDSSVLANSSNVNPPTDIRLPVVETNDNEFADLTEKINEKSTSFEESLSAEHDAEKEALNFLSIWHSQLLSRRSSKPASGFYKVPSILKYNTAGISQYQRHEIPSSLRPKKFTDVNLVSTRVVSLSFDDLNVSAFLPELSQDSGLEGHFKSLMKNNTTVEGDRTADTVGTKVFRRRSLESLGILSGLDREFSREVIIQKPPNNRRRSIHESLRPGAHTIPGAESDLNFSSKKSKFHVPSFEIKRSNSVLSPKNQYNDIFQDGSFVEPTIKAPGMKTLPSMDRDDVKRIMQMKQAMSLEEYSGLKNVGTLTVSAMKKEPQDRFESLQQRASIYCDSLASKSAATASKFRDNENIGDNLGFKASHATQKRKMDYHSQSKLGSETSNQTKDNLHVYGLLSEKPVAIQSADEVVLEDEPDNLGKSSKITEHSSEQSREPDGNIFTFANIPQTRELDSHIADAKPQNQARKVSAHNPFRTSVEKSVLAHEDITSDGDKDVLPSDGYSSKFLVKSWSEVTPERILPESPEKKSARSSPIKIHSPLKVIRQNGSVTGIVLDKKSRGVLEIQELHNKKLRGDKTHLSTVSVPSNILSDTSSKTRVQSNATQERDVSSRVRSRESLHERPQEQGKLFFRVVGLKNVSVPEVKDRNVAFSVTLDNGIHCIKTPNYQLDSNKVDIGKEFELSVSDSLEFILTLKATYSKPKQGYKEVKERKIVKSKNKLGRLFGSKEIVTTTKFVPQDVSDPLGNVFATDGSFARCYIDLDLYKSQITGQACNYNLVCFNKWATYTHNGMKVVKKPYQIAQLEVKMLYVPRNEGYEILPTSIKSAYESLDDLKSERSLALEGYLHQEGGDCETWKRRWFKLHGTSLIAHSEFSHKTRARINLAKVAEVIYVDKENITQSSSNYRNFSDILLMENSFKIRFANGELIDFGAPSKTEKALWIKTIQEIVYRNKFRRQPWVKLMQQRNGDKRTLWIEQ</sequence>
<dbReference type="GO" id="GO:0005525">
    <property type="term" value="F:GTP binding"/>
    <property type="evidence" value="ECO:0007669"/>
    <property type="project" value="TreeGrafter"/>
</dbReference>
<protein>
    <submittedName>
        <fullName evidence="5">PH domain-containing protein</fullName>
    </submittedName>
</protein>
<evidence type="ECO:0000256" key="3">
    <source>
        <dbReference type="SAM" id="MobiDB-lite"/>
    </source>
</evidence>
<dbReference type="PANTHER" id="PTHR36100">
    <property type="entry name" value="BUD SITE SELECTION PROTEIN 4"/>
    <property type="match status" value="1"/>
</dbReference>
<feature type="compositionally biased region" description="Polar residues" evidence="3">
    <location>
        <begin position="127"/>
        <end position="138"/>
    </location>
</feature>
<feature type="region of interest" description="Disordered" evidence="3">
    <location>
        <begin position="108"/>
        <end position="147"/>
    </location>
</feature>
<dbReference type="SUPFAM" id="SSF50729">
    <property type="entry name" value="PH domain-like"/>
    <property type="match status" value="1"/>
</dbReference>
<keyword evidence="6" id="KW-1185">Reference proteome</keyword>
<feature type="region of interest" description="Disordered" evidence="3">
    <location>
        <begin position="1"/>
        <end position="65"/>
    </location>
</feature>
<feature type="compositionally biased region" description="Basic and acidic residues" evidence="3">
    <location>
        <begin position="613"/>
        <end position="622"/>
    </location>
</feature>
<dbReference type="Proteomes" id="UP000292447">
    <property type="component" value="Chromosome III"/>
</dbReference>
<reference evidence="6" key="1">
    <citation type="submission" date="2019-03" db="EMBL/GenBank/DDBJ databases">
        <title>Snf2 controls pulcherriminic acid biosynthesis and connects pigmentation and antifungal activity of the yeast Metschnikowia pulcherrima.</title>
        <authorList>
            <person name="Gore-Lloyd D."/>
            <person name="Sumann I."/>
            <person name="Brachmann A.O."/>
            <person name="Schneeberger K."/>
            <person name="Ortiz-Merino R.A."/>
            <person name="Moreno-Beltran M."/>
            <person name="Schlaefli M."/>
            <person name="Kirner P."/>
            <person name="Santos Kron A."/>
            <person name="Wolfe K.H."/>
            <person name="Piel J."/>
            <person name="Ahrens C.H."/>
            <person name="Henk D."/>
            <person name="Freimoser F.M."/>
        </authorList>
    </citation>
    <scope>NUCLEOTIDE SEQUENCE [LARGE SCALE GENOMIC DNA]</scope>
    <source>
        <strain evidence="6">APC 1.2</strain>
    </source>
</reference>
<proteinExistence type="predicted"/>
<feature type="compositionally biased region" description="Polar residues" evidence="3">
    <location>
        <begin position="1280"/>
        <end position="1300"/>
    </location>
</feature>
<feature type="region of interest" description="Disordered" evidence="3">
    <location>
        <begin position="903"/>
        <end position="925"/>
    </location>
</feature>
<feature type="region of interest" description="Disordered" evidence="3">
    <location>
        <begin position="497"/>
        <end position="549"/>
    </location>
</feature>
<feature type="compositionally biased region" description="Polar residues" evidence="3">
    <location>
        <begin position="1073"/>
        <end position="1083"/>
    </location>
</feature>
<dbReference type="EMBL" id="CP034458">
    <property type="protein sequence ID" value="QBM88687.1"/>
    <property type="molecule type" value="Genomic_DNA"/>
</dbReference>
<evidence type="ECO:0000313" key="6">
    <source>
        <dbReference type="Proteomes" id="UP000292447"/>
    </source>
</evidence>
<dbReference type="InterPro" id="IPR052007">
    <property type="entry name" value="Bud4"/>
</dbReference>
<dbReference type="CDD" id="cd13278">
    <property type="entry name" value="PH_Bud4"/>
    <property type="match status" value="1"/>
</dbReference>
<dbReference type="PANTHER" id="PTHR36100:SF1">
    <property type="entry name" value="BUD SITE SELECTION PROTEIN 4"/>
    <property type="match status" value="1"/>
</dbReference>
<feature type="compositionally biased region" description="Basic and acidic residues" evidence="3">
    <location>
        <begin position="500"/>
        <end position="523"/>
    </location>
</feature>
<accession>A0A4P6XMS5</accession>
<dbReference type="Pfam" id="PF00169">
    <property type="entry name" value="PH"/>
    <property type="match status" value="1"/>
</dbReference>
<dbReference type="SMART" id="SM00233">
    <property type="entry name" value="PH"/>
    <property type="match status" value="1"/>
</dbReference>
<keyword evidence="1" id="KW-0132">Cell division</keyword>
<feature type="region of interest" description="Disordered" evidence="3">
    <location>
        <begin position="1053"/>
        <end position="1083"/>
    </location>
</feature>
<dbReference type="GO" id="GO:0007120">
    <property type="term" value="P:axial cellular bud site selection"/>
    <property type="evidence" value="ECO:0007669"/>
    <property type="project" value="TreeGrafter"/>
</dbReference>
<dbReference type="PROSITE" id="PS50003">
    <property type="entry name" value="PH_DOMAIN"/>
    <property type="match status" value="1"/>
</dbReference>
<organism evidence="5 6">
    <name type="scientific">Metschnikowia aff. pulcherrima</name>
    <dbReference type="NCBI Taxonomy" id="2163413"/>
    <lineage>
        <taxon>Eukaryota</taxon>
        <taxon>Fungi</taxon>
        <taxon>Dikarya</taxon>
        <taxon>Ascomycota</taxon>
        <taxon>Saccharomycotina</taxon>
        <taxon>Pichiomycetes</taxon>
        <taxon>Metschnikowiaceae</taxon>
        <taxon>Metschnikowia</taxon>
    </lineage>
</organism>
<dbReference type="GO" id="GO:0000142">
    <property type="term" value="C:cellular bud neck contractile ring"/>
    <property type="evidence" value="ECO:0007669"/>
    <property type="project" value="TreeGrafter"/>
</dbReference>